<dbReference type="Proteomes" id="UP001609175">
    <property type="component" value="Unassembled WGS sequence"/>
</dbReference>
<dbReference type="Pfam" id="PF14040">
    <property type="entry name" value="DNase_NucA_NucB"/>
    <property type="match status" value="1"/>
</dbReference>
<evidence type="ECO:0000313" key="3">
    <source>
        <dbReference type="EMBL" id="MFH5210147.1"/>
    </source>
</evidence>
<proteinExistence type="predicted"/>
<accession>A0ABW7JQ51</accession>
<evidence type="ECO:0000313" key="4">
    <source>
        <dbReference type="Proteomes" id="UP001609175"/>
    </source>
</evidence>
<dbReference type="RefSeq" id="WP_395115818.1">
    <property type="nucleotide sequence ID" value="NZ_JBIMSO010000059.1"/>
</dbReference>
<gene>
    <name evidence="3" type="ORF">ACHIPZ_18360</name>
</gene>
<dbReference type="EMBL" id="JBIMSO010000059">
    <property type="protein sequence ID" value="MFH5210147.1"/>
    <property type="molecule type" value="Genomic_DNA"/>
</dbReference>
<feature type="region of interest" description="Disordered" evidence="1">
    <location>
        <begin position="1"/>
        <end position="59"/>
    </location>
</feature>
<protein>
    <recommendedName>
        <fullName evidence="2">Deoxyribonuclease NucA/NucB domain-containing protein</fullName>
    </recommendedName>
</protein>
<feature type="region of interest" description="Disordered" evidence="1">
    <location>
        <begin position="617"/>
        <end position="640"/>
    </location>
</feature>
<dbReference type="InterPro" id="IPR029476">
    <property type="entry name" value="DNase_NucA_NucB"/>
</dbReference>
<feature type="domain" description="Deoxyribonuclease NucA/NucB" evidence="2">
    <location>
        <begin position="600"/>
        <end position="657"/>
    </location>
</feature>
<dbReference type="InterPro" id="IPR013207">
    <property type="entry name" value="LGFP"/>
</dbReference>
<evidence type="ECO:0000256" key="1">
    <source>
        <dbReference type="SAM" id="MobiDB-lite"/>
    </source>
</evidence>
<sequence>MPNDDVPLPAPQEQTTNSPRSTKSRPDTWAPTPSPKSTLVPGQMRSDREEVPGGYTKQDADKAEIAEANELQERSAKRGTSALAAPTDCMTYWPEWRYQVCGAIRVKYDSLGGPNSFLLWPTSSEIRNPDNVGVRQTFTNGPIYWHPNAGAHPVANHFFAAWQRNGWEGGKLGYPTSDEMVNSDNIGRRQTFQGGTIYWKLNEAWYVTGAIRDKWNQLGPLPAERSFLGYPISDEIRLPDGIGYMNRFENGVIYWSPSSGAWPVSGPILDMWAAEGYEGGPHRYPIADQTSPIPNRFEQKFQVNKLNWPTLVDVANVITYKVQSSELLSEGPVPPNLIDMYDGTDPPVLQRRAPSDGQPSDCVRGFKNLERSVSCSDLAWTIVRYETRNGVERETGRVPFVAKNWAEFDKSSSFGASPEWELGSRIEVGEAQGTMATNPTDFIFSSMCESSTLCDSTEQPSAETHELRSNAIIEETWRQKAVGPVTGGAGMVDQMRGALGARLLHGPVSPWSADNNHLEGRCDSVVVQVGCVNDKAFAGIAFNAQKTPKVLEVAQHVFDAQASLPSRWGVYGVPLTRAMDTAVIDANRAVACPTGSATPPLECDEYPMASTHQGAAFVSPGDWSSRPVPKEANDSQGGTMSSTYNAARLIENDPYVVLAILPDGRTSW</sequence>
<organism evidence="3 4">
    <name type="scientific">Antrihabitans spumae</name>
    <dbReference type="NCBI Taxonomy" id="3373370"/>
    <lineage>
        <taxon>Bacteria</taxon>
        <taxon>Bacillati</taxon>
        <taxon>Actinomycetota</taxon>
        <taxon>Actinomycetes</taxon>
        <taxon>Mycobacteriales</taxon>
        <taxon>Nocardiaceae</taxon>
        <taxon>Antrihabitans</taxon>
    </lineage>
</organism>
<evidence type="ECO:0000259" key="2">
    <source>
        <dbReference type="Pfam" id="PF14040"/>
    </source>
</evidence>
<dbReference type="Pfam" id="PF08310">
    <property type="entry name" value="LGFP"/>
    <property type="match status" value="3"/>
</dbReference>
<feature type="compositionally biased region" description="Polar residues" evidence="1">
    <location>
        <begin position="12"/>
        <end position="21"/>
    </location>
</feature>
<reference evidence="3 4" key="1">
    <citation type="submission" date="2024-10" db="EMBL/GenBank/DDBJ databases">
        <authorList>
            <person name="Riesco R."/>
        </authorList>
    </citation>
    <scope>NUCLEOTIDE SEQUENCE [LARGE SCALE GENOMIC DNA]</scope>
    <source>
        <strain evidence="3 4">NCIMB 15449</strain>
    </source>
</reference>
<name>A0ABW7JQ51_9NOCA</name>
<comment type="caution">
    <text evidence="3">The sequence shown here is derived from an EMBL/GenBank/DDBJ whole genome shotgun (WGS) entry which is preliminary data.</text>
</comment>